<keyword evidence="3 4" id="KW-0072">Autophagy</keyword>
<dbReference type="GO" id="GO:0061723">
    <property type="term" value="P:glycophagy"/>
    <property type="evidence" value="ECO:0007669"/>
    <property type="project" value="TreeGrafter"/>
</dbReference>
<dbReference type="PANTHER" id="PTHR13385:SF0">
    <property type="entry name" value="UBIQUITIN-LIKE PROTEIN ATG12"/>
    <property type="match status" value="1"/>
</dbReference>
<dbReference type="EMBL" id="BRXU01000019">
    <property type="protein sequence ID" value="GLC57509.1"/>
    <property type="molecule type" value="Genomic_DNA"/>
</dbReference>
<evidence type="ECO:0000256" key="4">
    <source>
        <dbReference type="RuleBase" id="RU361201"/>
    </source>
</evidence>
<comment type="caution">
    <text evidence="5">The sequence shown here is derived from an EMBL/GenBank/DDBJ whole genome shotgun (WGS) entry which is preliminary data.</text>
</comment>
<dbReference type="Proteomes" id="UP001165080">
    <property type="component" value="Unassembled WGS sequence"/>
</dbReference>
<comment type="subunit">
    <text evidence="4">Forms a conjugate with ATG5.</text>
</comment>
<dbReference type="GO" id="GO:0019776">
    <property type="term" value="F:Atg8-family ligase activity"/>
    <property type="evidence" value="ECO:0007669"/>
    <property type="project" value="TreeGrafter"/>
</dbReference>
<dbReference type="InterPro" id="IPR007242">
    <property type="entry name" value="Atg12"/>
</dbReference>
<gene>
    <name evidence="5" type="primary">PLEST002769</name>
    <name evidence="5" type="ORF">PLESTB_001235200</name>
</gene>
<dbReference type="Gene3D" id="3.10.20.90">
    <property type="entry name" value="Phosphatidylinositol 3-kinase Catalytic Subunit, Chain A, domain 1"/>
    <property type="match status" value="1"/>
</dbReference>
<dbReference type="GO" id="GO:0000422">
    <property type="term" value="P:autophagy of mitochondrion"/>
    <property type="evidence" value="ECO:0007669"/>
    <property type="project" value="TreeGrafter"/>
</dbReference>
<dbReference type="InterPro" id="IPR029071">
    <property type="entry name" value="Ubiquitin-like_domsf"/>
</dbReference>
<dbReference type="GO" id="GO:0000045">
    <property type="term" value="P:autophagosome assembly"/>
    <property type="evidence" value="ECO:0007669"/>
    <property type="project" value="InterPro"/>
</dbReference>
<organism evidence="5 6">
    <name type="scientific">Pleodorina starrii</name>
    <dbReference type="NCBI Taxonomy" id="330485"/>
    <lineage>
        <taxon>Eukaryota</taxon>
        <taxon>Viridiplantae</taxon>
        <taxon>Chlorophyta</taxon>
        <taxon>core chlorophytes</taxon>
        <taxon>Chlorophyceae</taxon>
        <taxon>CS clade</taxon>
        <taxon>Chlamydomonadales</taxon>
        <taxon>Volvocaceae</taxon>
        <taxon>Pleodorina</taxon>
    </lineage>
</organism>
<dbReference type="AlphaFoldDB" id="A0A9W6F5Y5"/>
<accession>A0A9W6F5Y5</accession>
<keyword evidence="2 4" id="KW-0833">Ubl conjugation pathway</keyword>
<protein>
    <recommendedName>
        <fullName evidence="4">Ubiquitin-like protein ATG12</fullName>
    </recommendedName>
</protein>
<evidence type="ECO:0000256" key="2">
    <source>
        <dbReference type="ARBA" id="ARBA00022786"/>
    </source>
</evidence>
<dbReference type="GO" id="GO:0034727">
    <property type="term" value="P:piecemeal microautophagy of the nucleus"/>
    <property type="evidence" value="ECO:0007669"/>
    <property type="project" value="TreeGrafter"/>
</dbReference>
<sequence>MSTADQEKAGGAPILQQSKVKVSLDSKFSKLVLFLRKQLKTDTVFVYLREAFIPSLDDEVSVLTQAYGIDGKLHVSYAMTPAWG</sequence>
<dbReference type="GO" id="GO:0000421">
    <property type="term" value="C:autophagosome membrane"/>
    <property type="evidence" value="ECO:0007669"/>
    <property type="project" value="TreeGrafter"/>
</dbReference>
<dbReference type="Pfam" id="PF04110">
    <property type="entry name" value="APG12"/>
    <property type="match status" value="1"/>
</dbReference>
<keyword evidence="1 4" id="KW-1017">Isopeptide bond</keyword>
<dbReference type="GO" id="GO:0034045">
    <property type="term" value="C:phagophore assembly site membrane"/>
    <property type="evidence" value="ECO:0007669"/>
    <property type="project" value="TreeGrafter"/>
</dbReference>
<reference evidence="5 6" key="1">
    <citation type="journal article" date="2023" name="Commun. Biol.">
        <title>Reorganization of the ancestral sex-determining regions during the evolution of trioecy in Pleodorina starrii.</title>
        <authorList>
            <person name="Takahashi K."/>
            <person name="Suzuki S."/>
            <person name="Kawai-Toyooka H."/>
            <person name="Yamamoto K."/>
            <person name="Hamaji T."/>
            <person name="Ootsuki R."/>
            <person name="Yamaguchi H."/>
            <person name="Kawachi M."/>
            <person name="Higashiyama T."/>
            <person name="Nozaki H."/>
        </authorList>
    </citation>
    <scope>NUCLEOTIDE SEQUENCE [LARGE SCALE GENOMIC DNA]</scope>
    <source>
        <strain evidence="5 6">NIES-4479</strain>
    </source>
</reference>
<dbReference type="GO" id="GO:0097352">
    <property type="term" value="P:autophagosome maturation"/>
    <property type="evidence" value="ECO:0007669"/>
    <property type="project" value="TreeGrafter"/>
</dbReference>
<evidence type="ECO:0000256" key="1">
    <source>
        <dbReference type="ARBA" id="ARBA00022499"/>
    </source>
</evidence>
<name>A0A9W6F5Y5_9CHLO</name>
<evidence type="ECO:0000313" key="5">
    <source>
        <dbReference type="EMBL" id="GLC57509.1"/>
    </source>
</evidence>
<evidence type="ECO:0000256" key="3">
    <source>
        <dbReference type="ARBA" id="ARBA00023006"/>
    </source>
</evidence>
<dbReference type="SUPFAM" id="SSF54236">
    <property type="entry name" value="Ubiquitin-like"/>
    <property type="match status" value="1"/>
</dbReference>
<comment type="function">
    <text evidence="4">Ubiquitin-like protein involved in cytoplasm to vacuole transport (Cvt) and autophagic vesicle formation.</text>
</comment>
<evidence type="ECO:0000313" key="6">
    <source>
        <dbReference type="Proteomes" id="UP001165080"/>
    </source>
</evidence>
<keyword evidence="6" id="KW-1185">Reference proteome</keyword>
<proteinExistence type="inferred from homology"/>
<dbReference type="CDD" id="cd01612">
    <property type="entry name" value="Ubl_ATG12"/>
    <property type="match status" value="1"/>
</dbReference>
<dbReference type="GO" id="GO:0034274">
    <property type="term" value="C:Atg12-Atg5-Atg16 complex"/>
    <property type="evidence" value="ECO:0007669"/>
    <property type="project" value="TreeGrafter"/>
</dbReference>
<comment type="similarity">
    <text evidence="4">Belongs to the ATG12 family.</text>
</comment>
<dbReference type="PANTHER" id="PTHR13385">
    <property type="entry name" value="AUTOPHAGY PROTEIN 12"/>
    <property type="match status" value="1"/>
</dbReference>